<feature type="transmembrane region" description="Helical" evidence="1">
    <location>
        <begin position="62"/>
        <end position="83"/>
    </location>
</feature>
<organism evidence="2 3">
    <name type="scientific">Microbacterium ginsengisoli</name>
    <dbReference type="NCBI Taxonomy" id="400772"/>
    <lineage>
        <taxon>Bacteria</taxon>
        <taxon>Bacillati</taxon>
        <taxon>Actinomycetota</taxon>
        <taxon>Actinomycetes</taxon>
        <taxon>Micrococcales</taxon>
        <taxon>Microbacteriaceae</taxon>
        <taxon>Microbacterium</taxon>
    </lineage>
</organism>
<accession>A0A0F0M063</accession>
<evidence type="ECO:0000313" key="2">
    <source>
        <dbReference type="EMBL" id="KJL37036.1"/>
    </source>
</evidence>
<keyword evidence="1" id="KW-0812">Transmembrane</keyword>
<comment type="caution">
    <text evidence="2">The sequence shown here is derived from an EMBL/GenBank/DDBJ whole genome shotgun (WGS) entry which is preliminary data.</text>
</comment>
<evidence type="ECO:0000256" key="1">
    <source>
        <dbReference type="SAM" id="Phobius"/>
    </source>
</evidence>
<dbReference type="Proteomes" id="UP000033451">
    <property type="component" value="Unassembled WGS sequence"/>
</dbReference>
<gene>
    <name evidence="2" type="ORF">RR49_01148</name>
</gene>
<name>A0A0F0M063_9MICO</name>
<reference evidence="2 3" key="1">
    <citation type="submission" date="2015-02" db="EMBL/GenBank/DDBJ databases">
        <title>Draft genome sequences of ten Microbacterium spp. with emphasis on heavy metal contaminated environments.</title>
        <authorList>
            <person name="Corretto E."/>
        </authorList>
    </citation>
    <scope>NUCLEOTIDE SEQUENCE [LARGE SCALE GENOMIC DNA]</scope>
    <source>
        <strain evidence="2 3">DSM 18659</strain>
    </source>
</reference>
<dbReference type="STRING" id="400772.RR49_01148"/>
<sequence>MSLNSIPAVTVDAGALGSVIENPSTRRKVYSVWVIIGLALTGVVAALTAGSGSFVLAQQAGLPWPAAVGIAVLAGAAGAYGALSPQMAMLARANTPAASVPAVVAPPVTDTAPADVVVSSDALPSAGD</sequence>
<protein>
    <submittedName>
        <fullName evidence="2">Uncharacterized protein</fullName>
    </submittedName>
</protein>
<keyword evidence="1" id="KW-1133">Transmembrane helix</keyword>
<dbReference type="AlphaFoldDB" id="A0A0F0M063"/>
<feature type="transmembrane region" description="Helical" evidence="1">
    <location>
        <begin position="32"/>
        <end position="56"/>
    </location>
</feature>
<dbReference type="EMBL" id="JYIY01000069">
    <property type="protein sequence ID" value="KJL37036.1"/>
    <property type="molecule type" value="Genomic_DNA"/>
</dbReference>
<evidence type="ECO:0000313" key="3">
    <source>
        <dbReference type="Proteomes" id="UP000033451"/>
    </source>
</evidence>
<keyword evidence="1" id="KW-0472">Membrane</keyword>
<dbReference type="RefSeq" id="WP_045247103.1">
    <property type="nucleotide sequence ID" value="NZ_JYIY01000069.1"/>
</dbReference>
<keyword evidence="3" id="KW-1185">Reference proteome</keyword>
<dbReference type="PATRIC" id="fig|400772.4.peg.1171"/>
<proteinExistence type="predicted"/>